<keyword evidence="6" id="KW-1185">Reference proteome</keyword>
<dbReference type="PANTHER" id="PTHR43464">
    <property type="entry name" value="METHYLTRANSFERASE"/>
    <property type="match status" value="1"/>
</dbReference>
<organism evidence="5 6">
    <name type="scientific">Engelhardtia mirabilis</name>
    <dbReference type="NCBI Taxonomy" id="2528011"/>
    <lineage>
        <taxon>Bacteria</taxon>
        <taxon>Pseudomonadati</taxon>
        <taxon>Planctomycetota</taxon>
        <taxon>Planctomycetia</taxon>
        <taxon>Planctomycetia incertae sedis</taxon>
        <taxon>Engelhardtia</taxon>
    </lineage>
</organism>
<gene>
    <name evidence="5" type="primary">rebM_2</name>
    <name evidence="5" type="ORF">Pla133_11100</name>
</gene>
<dbReference type="CDD" id="cd02440">
    <property type="entry name" value="AdoMet_MTases"/>
    <property type="match status" value="1"/>
</dbReference>
<dbReference type="Proteomes" id="UP000316921">
    <property type="component" value="Chromosome"/>
</dbReference>
<dbReference type="AlphaFoldDB" id="A0A518BGF2"/>
<evidence type="ECO:0000256" key="1">
    <source>
        <dbReference type="ARBA" id="ARBA00022603"/>
    </source>
</evidence>
<dbReference type="RefSeq" id="WP_145063241.1">
    <property type="nucleotide sequence ID" value="NZ_CP036287.1"/>
</dbReference>
<feature type="domain" description="Methyltransferase" evidence="4">
    <location>
        <begin position="48"/>
        <end position="150"/>
    </location>
</feature>
<dbReference type="EC" id="2.1.1.164" evidence="5"/>
<evidence type="ECO:0000256" key="2">
    <source>
        <dbReference type="ARBA" id="ARBA00022679"/>
    </source>
</evidence>
<dbReference type="InterPro" id="IPR029063">
    <property type="entry name" value="SAM-dependent_MTases_sf"/>
</dbReference>
<name>A0A518BGF2_9BACT</name>
<dbReference type="InterPro" id="IPR025714">
    <property type="entry name" value="Methyltranfer_dom"/>
</dbReference>
<sequence length="407" mass="44080">MDAVTAAVREQYQRFPYPAGPPLVRQGTDARTLLATVSRARPAAGPIRALDAGCGCGVGLIGAAVLQSDVQFTGIDLCDRSLEAASHSAASRGLNNVSIEKVDLMTLDGLTVPEGGFDVIYSSGVVHHLSDPARGLAHLAGVLAPHGVLSLMVYGTKGREALYRLVRAIDALVPRDRPLEERLEVGRRLVRDMESGPLFAGPWADLAEIADVEFVDRYLNVNETSYDVDGVLELVTGAGLDFVRWTEPRDWDLREVLPPGASRDRALERPVRQQWKLVDELTWRPRLELLAARAGNAPRAPLTAGELDSAILCVSPEASFESERRFLRGASRTESCSVRVRRGEPLRLGPGPAARAVALVTETPVPFLGLDLVQALVREDFAEAEARAATLALVQAEVLYRPHPTEV</sequence>
<keyword evidence="3" id="KW-0949">S-adenosyl-L-methionine</keyword>
<dbReference type="GO" id="GO:0032259">
    <property type="term" value="P:methylation"/>
    <property type="evidence" value="ECO:0007669"/>
    <property type="project" value="UniProtKB-KW"/>
</dbReference>
<evidence type="ECO:0000313" key="5">
    <source>
        <dbReference type="EMBL" id="QDU66044.1"/>
    </source>
</evidence>
<evidence type="ECO:0000259" key="4">
    <source>
        <dbReference type="Pfam" id="PF13847"/>
    </source>
</evidence>
<dbReference type="SUPFAM" id="SSF53335">
    <property type="entry name" value="S-adenosyl-L-methionine-dependent methyltransferases"/>
    <property type="match status" value="1"/>
</dbReference>
<dbReference type="Gene3D" id="3.40.50.150">
    <property type="entry name" value="Vaccinia Virus protein VP39"/>
    <property type="match status" value="1"/>
</dbReference>
<accession>A0A518BGF2</accession>
<dbReference type="Pfam" id="PF13847">
    <property type="entry name" value="Methyltransf_31"/>
    <property type="match status" value="1"/>
</dbReference>
<evidence type="ECO:0000313" key="6">
    <source>
        <dbReference type="Proteomes" id="UP000316921"/>
    </source>
</evidence>
<protein>
    <submittedName>
        <fullName evidence="5">Demethylrebeccamycin-D-glucose O-methyltransferase</fullName>
        <ecNumber evidence="5">2.1.1.164</ecNumber>
    </submittedName>
</protein>
<keyword evidence="2 5" id="KW-0808">Transferase</keyword>
<dbReference type="GO" id="GO:0102082">
    <property type="term" value="F:demethylrebeccamycin--D-glucose O-methyltransferase activity"/>
    <property type="evidence" value="ECO:0007669"/>
    <property type="project" value="UniProtKB-EC"/>
</dbReference>
<reference evidence="5 6" key="1">
    <citation type="submission" date="2019-02" db="EMBL/GenBank/DDBJ databases">
        <title>Deep-cultivation of Planctomycetes and their phenomic and genomic characterization uncovers novel biology.</title>
        <authorList>
            <person name="Wiegand S."/>
            <person name="Jogler M."/>
            <person name="Boedeker C."/>
            <person name="Pinto D."/>
            <person name="Vollmers J."/>
            <person name="Rivas-Marin E."/>
            <person name="Kohn T."/>
            <person name="Peeters S.H."/>
            <person name="Heuer A."/>
            <person name="Rast P."/>
            <person name="Oberbeckmann S."/>
            <person name="Bunk B."/>
            <person name="Jeske O."/>
            <person name="Meyerdierks A."/>
            <person name="Storesund J.E."/>
            <person name="Kallscheuer N."/>
            <person name="Luecker S."/>
            <person name="Lage O.M."/>
            <person name="Pohl T."/>
            <person name="Merkel B.J."/>
            <person name="Hornburger P."/>
            <person name="Mueller R.-W."/>
            <person name="Bruemmer F."/>
            <person name="Labrenz M."/>
            <person name="Spormann A.M."/>
            <person name="Op den Camp H."/>
            <person name="Overmann J."/>
            <person name="Amann R."/>
            <person name="Jetten M.S.M."/>
            <person name="Mascher T."/>
            <person name="Medema M.H."/>
            <person name="Devos D.P."/>
            <person name="Kaster A.-K."/>
            <person name="Ovreas L."/>
            <person name="Rohde M."/>
            <person name="Galperin M.Y."/>
            <person name="Jogler C."/>
        </authorList>
    </citation>
    <scope>NUCLEOTIDE SEQUENCE [LARGE SCALE GENOMIC DNA]</scope>
    <source>
        <strain evidence="5 6">Pla133</strain>
    </source>
</reference>
<dbReference type="PANTHER" id="PTHR43464:SF19">
    <property type="entry name" value="UBIQUINONE BIOSYNTHESIS O-METHYLTRANSFERASE, MITOCHONDRIAL"/>
    <property type="match status" value="1"/>
</dbReference>
<proteinExistence type="predicted"/>
<keyword evidence="1 5" id="KW-0489">Methyltransferase</keyword>
<evidence type="ECO:0000256" key="3">
    <source>
        <dbReference type="ARBA" id="ARBA00022691"/>
    </source>
</evidence>
<dbReference type="EMBL" id="CP036287">
    <property type="protein sequence ID" value="QDU66044.1"/>
    <property type="molecule type" value="Genomic_DNA"/>
</dbReference>
<dbReference type="KEGG" id="pbap:Pla133_11100"/>